<dbReference type="Pfam" id="PF01202">
    <property type="entry name" value="SKI"/>
    <property type="match status" value="1"/>
</dbReference>
<evidence type="ECO:0000313" key="2">
    <source>
        <dbReference type="Proteomes" id="UP000016570"/>
    </source>
</evidence>
<evidence type="ECO:0000313" key="1">
    <source>
        <dbReference type="EMBL" id="GAD67375.1"/>
    </source>
</evidence>
<dbReference type="InterPro" id="IPR031322">
    <property type="entry name" value="Shikimate/glucono_kinase"/>
</dbReference>
<accession>U3A118</accession>
<dbReference type="InterPro" id="IPR052922">
    <property type="entry name" value="Cytidylate_Kinase-2"/>
</dbReference>
<proteinExistence type="predicted"/>
<dbReference type="eggNOG" id="COG0563">
    <property type="taxonomic scope" value="Bacteria"/>
</dbReference>
<dbReference type="SUPFAM" id="SSF52540">
    <property type="entry name" value="P-loop containing nucleoside triphosphate hydrolases"/>
    <property type="match status" value="1"/>
</dbReference>
<dbReference type="PANTHER" id="PTHR37816">
    <property type="entry name" value="YALI0E33011P"/>
    <property type="match status" value="1"/>
</dbReference>
<dbReference type="PANTHER" id="PTHR37816:SF1">
    <property type="entry name" value="TOXIN"/>
    <property type="match status" value="1"/>
</dbReference>
<dbReference type="Proteomes" id="UP000016570">
    <property type="component" value="Unassembled WGS sequence"/>
</dbReference>
<dbReference type="InterPro" id="IPR027417">
    <property type="entry name" value="P-loop_NTPase"/>
</dbReference>
<gene>
    <name evidence="1" type="ORF">VPR01S_07_01750</name>
</gene>
<dbReference type="EMBL" id="BATJ01000007">
    <property type="protein sequence ID" value="GAD67375.1"/>
    <property type="molecule type" value="Genomic_DNA"/>
</dbReference>
<sequence>MRYGDAKMQKINVVGTSGSGKSTFSRQLADKLRYPHVEMDALFWKANWQESSDDEFFAALIQRLERDCWVLDGNYNRTVPIKWSNVDTVIWIDYSFSRTVYQAVTRALVRSATRKEIWPGTGNVETFRKSFFSKESVVWWSIKHFHRNRERYQAMSQDPQFEHIRFVRLTSPKMAQEFIHQQA</sequence>
<comment type="caution">
    <text evidence="1">The sequence shown here is derived from an EMBL/GenBank/DDBJ whole genome shotgun (WGS) entry which is preliminary data.</text>
</comment>
<dbReference type="Gene3D" id="3.40.50.300">
    <property type="entry name" value="P-loop containing nucleotide triphosphate hydrolases"/>
    <property type="match status" value="1"/>
</dbReference>
<evidence type="ECO:0008006" key="3">
    <source>
        <dbReference type="Google" id="ProtNLM"/>
    </source>
</evidence>
<dbReference type="STRING" id="1219065.VPR01S_07_01750"/>
<reference evidence="1 2" key="1">
    <citation type="submission" date="2013-09" db="EMBL/GenBank/DDBJ databases">
        <title>Whole genome shotgun sequence of Vibrio proteolyticus NBRC 13287.</title>
        <authorList>
            <person name="Isaki S."/>
            <person name="Hosoyama A."/>
            <person name="Numata M."/>
            <person name="Hashimoto M."/>
            <person name="Hosoyama Y."/>
            <person name="Tsuchikane K."/>
            <person name="Noguchi M."/>
            <person name="Hirakata S."/>
            <person name="Ichikawa N."/>
            <person name="Ohji S."/>
            <person name="Yamazoe A."/>
            <person name="Fujita N."/>
        </authorList>
    </citation>
    <scope>NUCLEOTIDE SEQUENCE [LARGE SCALE GENOMIC DNA]</scope>
    <source>
        <strain evidence="1 2">NBRC 13287</strain>
    </source>
</reference>
<protein>
    <recommendedName>
        <fullName evidence="3">Adenylate kinase</fullName>
    </recommendedName>
</protein>
<organism evidence="1 2">
    <name type="scientific">Vibrio proteolyticus NBRC 13287</name>
    <dbReference type="NCBI Taxonomy" id="1219065"/>
    <lineage>
        <taxon>Bacteria</taxon>
        <taxon>Pseudomonadati</taxon>
        <taxon>Pseudomonadota</taxon>
        <taxon>Gammaproteobacteria</taxon>
        <taxon>Vibrionales</taxon>
        <taxon>Vibrionaceae</taxon>
        <taxon>Vibrio</taxon>
    </lineage>
</organism>
<name>U3A118_VIBPR</name>
<keyword evidence="2" id="KW-1185">Reference proteome</keyword>
<dbReference type="AlphaFoldDB" id="U3A118"/>